<dbReference type="InterPro" id="IPR036412">
    <property type="entry name" value="HAD-like_sf"/>
</dbReference>
<evidence type="ECO:0000313" key="5">
    <source>
        <dbReference type="EMBL" id="SFE86089.1"/>
    </source>
</evidence>
<evidence type="ECO:0000313" key="4">
    <source>
        <dbReference type="EMBL" id="SEG61684.1"/>
    </source>
</evidence>
<name>A0A1H6BLY8_9PSEU</name>
<dbReference type="SUPFAM" id="SSF56784">
    <property type="entry name" value="HAD-like"/>
    <property type="match status" value="1"/>
</dbReference>
<dbReference type="Proteomes" id="UP000236729">
    <property type="component" value="Unassembled WGS sequence"/>
</dbReference>
<evidence type="ECO:0000313" key="7">
    <source>
        <dbReference type="Proteomes" id="UP000236729"/>
    </source>
</evidence>
<dbReference type="InterPro" id="IPR023214">
    <property type="entry name" value="HAD_sf"/>
</dbReference>
<dbReference type="NCBIfam" id="TIGR01549">
    <property type="entry name" value="HAD-SF-IA-v1"/>
    <property type="match status" value="1"/>
</dbReference>
<sequence length="230" mass="25324">MCLDVDDTLLDGQRASRQGLRELVGTDRAWPVWERTTDDYYARFINDELDFDTMCVQRTKAFFAAFGERIDDAEAARREDIRMAAMQRAWGLFDDARPCLDWMRDSGLRLAVITNAPSVYQRKKIAAVGLADAFDVLVISGEVGVAKPDPQIFETACEALGLRPGEVAHVGDRLDTDALGAARAGLHGIWLNRGHRAPATTEVPTIASLHELPELLVGDLPAVPVPELIP</sequence>
<keyword evidence="3" id="KW-0460">Magnesium</keyword>
<dbReference type="EMBL" id="FOME01000015">
    <property type="protein sequence ID" value="SFE86089.1"/>
    <property type="molecule type" value="Genomic_DNA"/>
</dbReference>
<evidence type="ECO:0000256" key="2">
    <source>
        <dbReference type="ARBA" id="ARBA00022801"/>
    </source>
</evidence>
<dbReference type="Gene3D" id="1.20.120.710">
    <property type="entry name" value="Haloacid dehalogenase hydrolase-like domain"/>
    <property type="match status" value="1"/>
</dbReference>
<keyword evidence="2 4" id="KW-0378">Hydrolase</keyword>
<dbReference type="EMBL" id="FNVB01000004">
    <property type="protein sequence ID" value="SEG61684.1"/>
    <property type="molecule type" value="Genomic_DNA"/>
</dbReference>
<dbReference type="PRINTS" id="PR00413">
    <property type="entry name" value="HADHALOGNASE"/>
</dbReference>
<keyword evidence="6" id="KW-1185">Reference proteome</keyword>
<dbReference type="InterPro" id="IPR006439">
    <property type="entry name" value="HAD-SF_hydro_IA"/>
</dbReference>
<dbReference type="InterPro" id="IPR051400">
    <property type="entry name" value="HAD-like_hydrolase"/>
</dbReference>
<evidence type="ECO:0000313" key="6">
    <source>
        <dbReference type="Proteomes" id="UP000199690"/>
    </source>
</evidence>
<reference evidence="4" key="2">
    <citation type="submission" date="2016-10" db="EMBL/GenBank/DDBJ databases">
        <authorList>
            <person name="de Groot N.N."/>
        </authorList>
    </citation>
    <scope>NUCLEOTIDE SEQUENCE [LARGE SCALE GENOMIC DNA]</scope>
    <source>
        <strain evidence="4">ATCC 20501</strain>
    </source>
</reference>
<proteinExistence type="predicted"/>
<evidence type="ECO:0000256" key="3">
    <source>
        <dbReference type="ARBA" id="ARBA00022842"/>
    </source>
</evidence>
<dbReference type="AlphaFoldDB" id="A0A1H6BLY8"/>
<dbReference type="GO" id="GO:0044281">
    <property type="term" value="P:small molecule metabolic process"/>
    <property type="evidence" value="ECO:0007669"/>
    <property type="project" value="UniProtKB-ARBA"/>
</dbReference>
<dbReference type="GO" id="GO:0016787">
    <property type="term" value="F:hydrolase activity"/>
    <property type="evidence" value="ECO:0007669"/>
    <property type="project" value="UniProtKB-KW"/>
</dbReference>
<gene>
    <name evidence="4" type="ORF">SAMN02982929_02690</name>
    <name evidence="5" type="ORF">SAMN05216506_11575</name>
</gene>
<comment type="cofactor">
    <cofactor evidence="1">
        <name>Mg(2+)</name>
        <dbReference type="ChEBI" id="CHEBI:18420"/>
    </cofactor>
</comment>
<dbReference type="NCBIfam" id="TIGR01509">
    <property type="entry name" value="HAD-SF-IA-v3"/>
    <property type="match status" value="1"/>
</dbReference>
<dbReference type="Proteomes" id="UP000199690">
    <property type="component" value="Unassembled WGS sequence"/>
</dbReference>
<dbReference type="PANTHER" id="PTHR46470:SF4">
    <property type="entry name" value="5-AMINO-6-(5-PHOSPHO-D-RIBITYLAMINO)URACIL PHOSPHATASE YIGB"/>
    <property type="match status" value="1"/>
</dbReference>
<organism evidence="4 7">
    <name type="scientific">Saccharopolyspora kobensis</name>
    <dbReference type="NCBI Taxonomy" id="146035"/>
    <lineage>
        <taxon>Bacteria</taxon>
        <taxon>Bacillati</taxon>
        <taxon>Actinomycetota</taxon>
        <taxon>Actinomycetes</taxon>
        <taxon>Pseudonocardiales</taxon>
        <taxon>Pseudonocardiaceae</taxon>
        <taxon>Saccharopolyspora</taxon>
    </lineage>
</organism>
<dbReference type="SFLD" id="SFLDG01129">
    <property type="entry name" value="C1.5:_HAD__Beta-PGM__Phosphata"/>
    <property type="match status" value="1"/>
</dbReference>
<accession>A0A1H6BLY8</accession>
<dbReference type="SMR" id="A0A1H6BLY8"/>
<dbReference type="Pfam" id="PF00702">
    <property type="entry name" value="Hydrolase"/>
    <property type="match status" value="1"/>
</dbReference>
<dbReference type="PANTHER" id="PTHR46470">
    <property type="entry name" value="N-ACYLNEURAMINATE-9-PHOSPHATASE"/>
    <property type="match status" value="1"/>
</dbReference>
<dbReference type="Gene3D" id="3.40.50.1000">
    <property type="entry name" value="HAD superfamily/HAD-like"/>
    <property type="match status" value="1"/>
</dbReference>
<dbReference type="SFLD" id="SFLDS00003">
    <property type="entry name" value="Haloacid_Dehalogenase"/>
    <property type="match status" value="1"/>
</dbReference>
<reference evidence="6 7" key="1">
    <citation type="submission" date="2016-10" db="EMBL/GenBank/DDBJ databases">
        <authorList>
            <person name="Varghese N."/>
            <person name="Submissions S."/>
        </authorList>
    </citation>
    <scope>NUCLEOTIDE SEQUENCE [LARGE SCALE GENOMIC DNA]</scope>
    <source>
        <strain evidence="7">ATCC 20501</strain>
        <strain evidence="5 6">CGMCC 4.3529</strain>
    </source>
</reference>
<accession>A0A1I2E082</accession>
<protein>
    <submittedName>
        <fullName evidence="4 5">Hydrolase of the HAD superfamily</fullName>
    </submittedName>
</protein>
<evidence type="ECO:0000256" key="1">
    <source>
        <dbReference type="ARBA" id="ARBA00001946"/>
    </source>
</evidence>